<name>A0ABU6JAL2_9BURK</name>
<proteinExistence type="predicted"/>
<gene>
    <name evidence="2" type="ORF">RY831_16085</name>
</gene>
<evidence type="ECO:0000259" key="1">
    <source>
        <dbReference type="Pfam" id="PF13488"/>
    </source>
</evidence>
<dbReference type="Proteomes" id="UP001352263">
    <property type="component" value="Unassembled WGS sequence"/>
</dbReference>
<accession>A0ABU6JAL2</accession>
<protein>
    <submittedName>
        <fullName evidence="2">Glycine zipper domain-containing protein</fullName>
    </submittedName>
</protein>
<dbReference type="InterPro" id="IPR039567">
    <property type="entry name" value="Gly-zipper"/>
</dbReference>
<reference evidence="2 3" key="1">
    <citation type="submission" date="2023-10" db="EMBL/GenBank/DDBJ databases">
        <title>Noviherbaspirillum sp. CPCC 100848 genome assembly.</title>
        <authorList>
            <person name="Li X.Y."/>
            <person name="Fang X.M."/>
        </authorList>
    </citation>
    <scope>NUCLEOTIDE SEQUENCE [LARGE SCALE GENOMIC DNA]</scope>
    <source>
        <strain evidence="2 3">CPCC 100848</strain>
    </source>
</reference>
<keyword evidence="3" id="KW-1185">Reference proteome</keyword>
<evidence type="ECO:0000313" key="3">
    <source>
        <dbReference type="Proteomes" id="UP001352263"/>
    </source>
</evidence>
<evidence type="ECO:0000313" key="2">
    <source>
        <dbReference type="EMBL" id="MEC4720683.1"/>
    </source>
</evidence>
<dbReference type="RefSeq" id="WP_326507392.1">
    <property type="nucleotide sequence ID" value="NZ_JAWIIV010000012.1"/>
</dbReference>
<sequence length="200" mass="20871">MTTIIAGRFQEQSEATYAVEELLRAGFDREQLCYFFCNPAGQHGAYPIGGDENISPGAKQSGKGVAAGAATGAVVGAAATPVLGPVGAVTGSLVGAHIGGLVGSMSSMKDQDEMHEEGSAPRNPVPVRQSGMMVAVAVPQDDEYHDRAVNVLRSLGAMDIEQAQGTMENGDWVDFDPVSLPQLIDYAPEQSRPSGPNQRA</sequence>
<organism evidence="2 3">
    <name type="scientific">Noviherbaspirillum album</name>
    <dbReference type="NCBI Taxonomy" id="3080276"/>
    <lineage>
        <taxon>Bacteria</taxon>
        <taxon>Pseudomonadati</taxon>
        <taxon>Pseudomonadota</taxon>
        <taxon>Betaproteobacteria</taxon>
        <taxon>Burkholderiales</taxon>
        <taxon>Oxalobacteraceae</taxon>
        <taxon>Noviherbaspirillum</taxon>
    </lineage>
</organism>
<feature type="domain" description="Glycine zipper" evidence="1">
    <location>
        <begin position="64"/>
        <end position="105"/>
    </location>
</feature>
<dbReference type="EMBL" id="JAWIIV010000012">
    <property type="protein sequence ID" value="MEC4720683.1"/>
    <property type="molecule type" value="Genomic_DNA"/>
</dbReference>
<dbReference type="Pfam" id="PF13488">
    <property type="entry name" value="Gly-zipper_Omp"/>
    <property type="match status" value="1"/>
</dbReference>
<comment type="caution">
    <text evidence="2">The sequence shown here is derived from an EMBL/GenBank/DDBJ whole genome shotgun (WGS) entry which is preliminary data.</text>
</comment>